<sequence>MDDEKQSRSSQLPLVSRLDRLDSIMKYIEGKQNISRWSSHNSVGRMERQCIPLDLALREAHSKGSLLDRVASLEDRLVQVCLEIEASHISHSTVQTSREASSSHGSKSCSLPTFNSPNPKYKGQPRVHINRFEFQGKSQRLQQRLKQTSPTKQQLGDEKTWKSGKKGMPPSWPHLKMLGC</sequence>
<protein>
    <submittedName>
        <fullName evidence="2">Uncharacterized protein</fullName>
    </submittedName>
</protein>
<dbReference type="PANTHER" id="PTHR34190">
    <property type="entry name" value="EXPRESSED PROTEIN"/>
    <property type="match status" value="1"/>
</dbReference>
<evidence type="ECO:0000313" key="2">
    <source>
        <dbReference type="EMBL" id="MPA73806.1"/>
    </source>
</evidence>
<feature type="region of interest" description="Disordered" evidence="1">
    <location>
        <begin position="138"/>
        <end position="172"/>
    </location>
</feature>
<evidence type="ECO:0000256" key="1">
    <source>
        <dbReference type="SAM" id="MobiDB-lite"/>
    </source>
</evidence>
<feature type="compositionally biased region" description="Polar residues" evidence="1">
    <location>
        <begin position="92"/>
        <end position="118"/>
    </location>
</feature>
<reference evidence="2" key="1">
    <citation type="submission" date="2019-08" db="EMBL/GenBank/DDBJ databases">
        <title>Reference gene set and small RNA set construction with multiple tissues from Davidia involucrata Baill.</title>
        <authorList>
            <person name="Yang H."/>
            <person name="Zhou C."/>
            <person name="Li G."/>
            <person name="Wang J."/>
            <person name="Gao P."/>
            <person name="Wang M."/>
            <person name="Wang R."/>
            <person name="Zhao Y."/>
        </authorList>
    </citation>
    <scope>NUCLEOTIDE SEQUENCE</scope>
    <source>
        <tissue evidence="2">Mixed with DoveR01_LX</tissue>
    </source>
</reference>
<dbReference type="EMBL" id="GHES01043247">
    <property type="protein sequence ID" value="MPA73806.1"/>
    <property type="molecule type" value="Transcribed_RNA"/>
</dbReference>
<name>A0A5B7C0I3_DAVIN</name>
<proteinExistence type="predicted"/>
<dbReference type="PANTHER" id="PTHR34190:SF3">
    <property type="entry name" value="MICROSPORE-SPECIFIC PROMOTER 2"/>
    <property type="match status" value="1"/>
</dbReference>
<feature type="region of interest" description="Disordered" evidence="1">
    <location>
        <begin position="92"/>
        <end position="124"/>
    </location>
</feature>
<gene>
    <name evidence="2" type="ORF">Din_043247</name>
</gene>
<organism evidence="2">
    <name type="scientific">Davidia involucrata</name>
    <name type="common">Dove tree</name>
    <dbReference type="NCBI Taxonomy" id="16924"/>
    <lineage>
        <taxon>Eukaryota</taxon>
        <taxon>Viridiplantae</taxon>
        <taxon>Streptophyta</taxon>
        <taxon>Embryophyta</taxon>
        <taxon>Tracheophyta</taxon>
        <taxon>Spermatophyta</taxon>
        <taxon>Magnoliopsida</taxon>
        <taxon>eudicotyledons</taxon>
        <taxon>Gunneridae</taxon>
        <taxon>Pentapetalae</taxon>
        <taxon>asterids</taxon>
        <taxon>Cornales</taxon>
        <taxon>Nyssaceae</taxon>
        <taxon>Davidia</taxon>
    </lineage>
</organism>
<feature type="compositionally biased region" description="Polar residues" evidence="1">
    <location>
        <begin position="138"/>
        <end position="154"/>
    </location>
</feature>
<dbReference type="AlphaFoldDB" id="A0A5B7C0I3"/>
<accession>A0A5B7C0I3</accession>